<dbReference type="EMBL" id="JAQGDS010000004">
    <property type="protein sequence ID" value="KAJ6260990.1"/>
    <property type="molecule type" value="Genomic_DNA"/>
</dbReference>
<name>A0AAD6IYC2_DREDA</name>
<protein>
    <submittedName>
        <fullName evidence="1">Uncharacterized protein</fullName>
    </submittedName>
</protein>
<accession>A0AAD6IYC2</accession>
<organism evidence="1 2">
    <name type="scientific">Drechslerella dactyloides</name>
    <name type="common">Nematode-trapping fungus</name>
    <name type="synonym">Arthrobotrys dactyloides</name>
    <dbReference type="NCBI Taxonomy" id="74499"/>
    <lineage>
        <taxon>Eukaryota</taxon>
        <taxon>Fungi</taxon>
        <taxon>Dikarya</taxon>
        <taxon>Ascomycota</taxon>
        <taxon>Pezizomycotina</taxon>
        <taxon>Orbiliomycetes</taxon>
        <taxon>Orbiliales</taxon>
        <taxon>Orbiliaceae</taxon>
        <taxon>Drechslerella</taxon>
    </lineage>
</organism>
<dbReference type="AlphaFoldDB" id="A0AAD6IYC2"/>
<dbReference type="Proteomes" id="UP001221413">
    <property type="component" value="Unassembled WGS sequence"/>
</dbReference>
<gene>
    <name evidence="1" type="ORF">Dda_3655</name>
</gene>
<sequence length="79" mass="8873">MSSFKSISVGGYTPEIWIRLVPDVVLAISLIVEGNRSNNDALAVYDERLDEYWVNICSTPLNNGKMYTSVEIILWVHVG</sequence>
<reference evidence="1" key="1">
    <citation type="submission" date="2023-01" db="EMBL/GenBank/DDBJ databases">
        <title>The chitinases involved in constricting ring structure development in the nematode-trapping fungus Drechslerella dactyloides.</title>
        <authorList>
            <person name="Wang R."/>
            <person name="Zhang L."/>
            <person name="Tang P."/>
            <person name="Li S."/>
            <person name="Liang L."/>
        </authorList>
    </citation>
    <scope>NUCLEOTIDE SEQUENCE</scope>
    <source>
        <strain evidence="1">YMF1.00031</strain>
    </source>
</reference>
<keyword evidence="2" id="KW-1185">Reference proteome</keyword>
<evidence type="ECO:0000313" key="1">
    <source>
        <dbReference type="EMBL" id="KAJ6260990.1"/>
    </source>
</evidence>
<proteinExistence type="predicted"/>
<evidence type="ECO:0000313" key="2">
    <source>
        <dbReference type="Proteomes" id="UP001221413"/>
    </source>
</evidence>
<comment type="caution">
    <text evidence="1">The sequence shown here is derived from an EMBL/GenBank/DDBJ whole genome shotgun (WGS) entry which is preliminary data.</text>
</comment>